<reference evidence="2 3" key="1">
    <citation type="submission" date="2020-01" db="EMBL/GenBank/DDBJ databases">
        <authorList>
            <person name="Chen S."/>
        </authorList>
    </citation>
    <scope>NUCLEOTIDE SEQUENCE [LARGE SCALE GENOMIC DNA]</scope>
    <source>
        <strain evidence="2 3">GS-10</strain>
    </source>
</reference>
<dbReference type="Pfam" id="PF20056">
    <property type="entry name" value="DUF6455"/>
    <property type="match status" value="1"/>
</dbReference>
<accession>A0A6L8LT83</accession>
<sequence length="89" mass="9712">MKRLGDRTQHYWLAQRMAKTTGTDLVGAYDAGDLSQDQWAEIIEACRGCDWTEGCERWLARTESAGDAPAGCPNCGAYLEIRQSAAKGG</sequence>
<dbReference type="RefSeq" id="WP_160974574.1">
    <property type="nucleotide sequence ID" value="NZ_WWEN01000007.1"/>
</dbReference>
<gene>
    <name evidence="2" type="ORF">GR167_15190</name>
</gene>
<name>A0A6L8LT83_9RHOB</name>
<proteinExistence type="predicted"/>
<keyword evidence="3" id="KW-1185">Reference proteome</keyword>
<protein>
    <recommendedName>
        <fullName evidence="1">DUF6455 domain-containing protein</fullName>
    </recommendedName>
</protein>
<organism evidence="2 3">
    <name type="scientific">Thalassovita mangrovi</name>
    <dbReference type="NCBI Taxonomy" id="2692236"/>
    <lineage>
        <taxon>Bacteria</taxon>
        <taxon>Pseudomonadati</taxon>
        <taxon>Pseudomonadota</taxon>
        <taxon>Alphaproteobacteria</taxon>
        <taxon>Rhodobacterales</taxon>
        <taxon>Roseobacteraceae</taxon>
        <taxon>Thalassovita</taxon>
    </lineage>
</organism>
<evidence type="ECO:0000259" key="1">
    <source>
        <dbReference type="Pfam" id="PF20056"/>
    </source>
</evidence>
<feature type="domain" description="DUF6455" evidence="1">
    <location>
        <begin position="1"/>
        <end position="77"/>
    </location>
</feature>
<evidence type="ECO:0000313" key="3">
    <source>
        <dbReference type="Proteomes" id="UP000479043"/>
    </source>
</evidence>
<comment type="caution">
    <text evidence="2">The sequence shown here is derived from an EMBL/GenBank/DDBJ whole genome shotgun (WGS) entry which is preliminary data.</text>
</comment>
<dbReference type="Proteomes" id="UP000479043">
    <property type="component" value="Unassembled WGS sequence"/>
</dbReference>
<dbReference type="AlphaFoldDB" id="A0A6L8LT83"/>
<dbReference type="InterPro" id="IPR045601">
    <property type="entry name" value="DUF6455"/>
</dbReference>
<dbReference type="EMBL" id="WWEN01000007">
    <property type="protein sequence ID" value="MYM56662.1"/>
    <property type="molecule type" value="Genomic_DNA"/>
</dbReference>
<evidence type="ECO:0000313" key="2">
    <source>
        <dbReference type="EMBL" id="MYM56662.1"/>
    </source>
</evidence>